<evidence type="ECO:0000256" key="1">
    <source>
        <dbReference type="SAM" id="MobiDB-lite"/>
    </source>
</evidence>
<feature type="region of interest" description="Disordered" evidence="1">
    <location>
        <begin position="20"/>
        <end position="45"/>
    </location>
</feature>
<organism evidence="2 3">
    <name type="scientific">Micromonospora parastrephiae</name>
    <dbReference type="NCBI Taxonomy" id="2806101"/>
    <lineage>
        <taxon>Bacteria</taxon>
        <taxon>Bacillati</taxon>
        <taxon>Actinomycetota</taxon>
        <taxon>Actinomycetes</taxon>
        <taxon>Micromonosporales</taxon>
        <taxon>Micromonosporaceae</taxon>
        <taxon>Micromonospora</taxon>
    </lineage>
</organism>
<gene>
    <name evidence="2" type="ORF">JNW91_13530</name>
</gene>
<name>A0ABS1XU49_9ACTN</name>
<accession>A0ABS1XU49</accession>
<evidence type="ECO:0000313" key="3">
    <source>
        <dbReference type="Proteomes" id="UP000601027"/>
    </source>
</evidence>
<feature type="compositionally biased region" description="Basic and acidic residues" evidence="1">
    <location>
        <begin position="20"/>
        <end position="30"/>
    </location>
</feature>
<keyword evidence="3" id="KW-1185">Reference proteome</keyword>
<sequence>MLATIILRLRNRTYRRIHDEETVDADRDDIPDVYQQPAGSRTDTA</sequence>
<comment type="caution">
    <text evidence="2">The sequence shown here is derived from an EMBL/GenBank/DDBJ whole genome shotgun (WGS) entry which is preliminary data.</text>
</comment>
<dbReference type="EMBL" id="JAEVHM010000053">
    <property type="protein sequence ID" value="MBM0232789.1"/>
    <property type="molecule type" value="Genomic_DNA"/>
</dbReference>
<dbReference type="Proteomes" id="UP000601027">
    <property type="component" value="Unassembled WGS sequence"/>
</dbReference>
<proteinExistence type="predicted"/>
<protein>
    <submittedName>
        <fullName evidence="2">Uncharacterized protein</fullName>
    </submittedName>
</protein>
<reference evidence="2 3" key="1">
    <citation type="submission" date="2021-01" db="EMBL/GenBank/DDBJ databases">
        <title>Draft genome sequence of Micromonospora sp. strain STR1_7.</title>
        <authorList>
            <person name="Karlyshev A."/>
            <person name="Jawad R."/>
        </authorList>
    </citation>
    <scope>NUCLEOTIDE SEQUENCE [LARGE SCALE GENOMIC DNA]</scope>
    <source>
        <strain evidence="2 3">STR1-7</strain>
    </source>
</reference>
<evidence type="ECO:0000313" key="2">
    <source>
        <dbReference type="EMBL" id="MBM0232789.1"/>
    </source>
</evidence>